<dbReference type="InterPro" id="IPR028994">
    <property type="entry name" value="Integrin_alpha_N"/>
</dbReference>
<evidence type="ECO:0008006" key="3">
    <source>
        <dbReference type="Google" id="ProtNLM"/>
    </source>
</evidence>
<dbReference type="EMBL" id="CP072648">
    <property type="protein sequence ID" value="QUW02983.1"/>
    <property type="molecule type" value="Genomic_DNA"/>
</dbReference>
<dbReference type="Proteomes" id="UP000676506">
    <property type="component" value="Chromosome 1"/>
</dbReference>
<reference evidence="1 2" key="1">
    <citation type="submission" date="2021-03" db="EMBL/GenBank/DDBJ databases">
        <title>Genomic and phenotypic characterization of Chloracidobacterium isolates provides evidence for multiple species.</title>
        <authorList>
            <person name="Saini M.K."/>
            <person name="Costas A.M.G."/>
            <person name="Tank M."/>
            <person name="Bryant D.A."/>
        </authorList>
    </citation>
    <scope>NUCLEOTIDE SEQUENCE [LARGE SCALE GENOMIC DNA]</scope>
    <source>
        <strain evidence="1 2">BV2-C</strain>
    </source>
</reference>
<evidence type="ECO:0000313" key="2">
    <source>
        <dbReference type="Proteomes" id="UP000676506"/>
    </source>
</evidence>
<name>A0ABX8BBF7_9BACT</name>
<evidence type="ECO:0000313" key="1">
    <source>
        <dbReference type="EMBL" id="QUW02983.1"/>
    </source>
</evidence>
<protein>
    <recommendedName>
        <fullName evidence="3">Lipoprotein</fullName>
    </recommendedName>
</protein>
<accession>A0ABX8BBF7</accession>
<dbReference type="SUPFAM" id="SSF69318">
    <property type="entry name" value="Integrin alpha N-terminal domain"/>
    <property type="match status" value="1"/>
</dbReference>
<dbReference type="RefSeq" id="WP_211428874.1">
    <property type="nucleotide sequence ID" value="NZ_CP072648.1"/>
</dbReference>
<proteinExistence type="predicted"/>
<keyword evidence="2" id="KW-1185">Reference proteome</keyword>
<gene>
    <name evidence="1" type="ORF">J8C06_00605</name>
</gene>
<sequence>MLSFRQRSLVLLLCLALVGWTCVGWGGTPNPAPLPVTADYAETLGRDITARQSKPTGPVGRIVAHFDEDHLPDYAAGRAVANGRYRIEVCLSSRPSKLIIEANGIGFAVQDVNADDIPDILVAEGLGGSFTKLENNGRGQFISRVDVEPTHWSGPVPEETVAAVSLSSKATRPPQPDIVLNYQLAALVASATAFPACQYLQYRAEAKCGLFAPLPSRGPPFKR</sequence>
<organism evidence="1 2">
    <name type="scientific">Chloracidobacterium validum</name>
    <dbReference type="NCBI Taxonomy" id="2821543"/>
    <lineage>
        <taxon>Bacteria</taxon>
        <taxon>Pseudomonadati</taxon>
        <taxon>Acidobacteriota</taxon>
        <taxon>Terriglobia</taxon>
        <taxon>Terriglobales</taxon>
        <taxon>Acidobacteriaceae</taxon>
        <taxon>Chloracidobacterium</taxon>
    </lineage>
</organism>